<feature type="coiled-coil region" evidence="1">
    <location>
        <begin position="442"/>
        <end position="530"/>
    </location>
</feature>
<keyword evidence="1" id="KW-0175">Coiled coil</keyword>
<accession>A0A4Y2WW25</accession>
<evidence type="ECO:0000313" key="4">
    <source>
        <dbReference type="Proteomes" id="UP000499080"/>
    </source>
</evidence>
<evidence type="ECO:0000256" key="1">
    <source>
        <dbReference type="SAM" id="Coils"/>
    </source>
</evidence>
<dbReference type="OrthoDB" id="6450029at2759"/>
<proteinExistence type="predicted"/>
<dbReference type="AlphaFoldDB" id="A0A4Y2WW25"/>
<gene>
    <name evidence="3" type="ORF">AVEN_3653_1</name>
</gene>
<evidence type="ECO:0000313" key="3">
    <source>
        <dbReference type="EMBL" id="GBO40680.1"/>
    </source>
</evidence>
<dbReference type="Proteomes" id="UP000499080">
    <property type="component" value="Unassembled WGS sequence"/>
</dbReference>
<sequence>MSEPTFYRLLKKNLTVRIRCGDCMEAMTLDDFYKEHAPNRHGLTKLSECVFCFGGYDWKRGEKRRRSNWTHMIKCLKSFVKRNRIRETPAEAPAETPPEPPMCGEQCRKSRLRPRDMCGRVKDRTSEYLGFYEPVFEKPDMWIEPGGVKFDARCGLGPDAYGIVKKYLGKTMKWFHLMVKHNAFDTFVREMTPIRDEFVVLSYWCLCDGLEGENGQRQTHRHMIVACELESTFVHILTYKVRISNDRAKLTVPIKNVHHLFRTMVYVSRPRASCNRGLPDDLEVDDGSLSHFYLSHSMSEHAIAFLCPLVPGGIEKLLEEQNKNKDVVDWEEHAIKRPRNWRVPIGITGFRFQHCVIPVDKQYEPTEEETDFCLYLHGENFLYFKVNPSLLNLSDDEWLAYQAGKGNTFRSIRDELYVLSPKQQNVMNQIKSMENKMETRIKARWEHKYSELQAKNVTLESKFSELQAKHVTLEKQLIMVEKERDSLKNELADLKIEVLRTELSTTKAKMIDYEAKLAIAEAKIVELKRMLSIL</sequence>
<reference evidence="3 4" key="1">
    <citation type="journal article" date="2019" name="Sci. Rep.">
        <title>Orb-weaving spider Araneus ventricosus genome elucidates the spidroin gene catalogue.</title>
        <authorList>
            <person name="Kono N."/>
            <person name="Nakamura H."/>
            <person name="Ohtoshi R."/>
            <person name="Moran D.A.P."/>
            <person name="Shinohara A."/>
            <person name="Yoshida Y."/>
            <person name="Fujiwara M."/>
            <person name="Mori M."/>
            <person name="Tomita M."/>
            <person name="Arakawa K."/>
        </authorList>
    </citation>
    <scope>NUCLEOTIDE SEQUENCE [LARGE SCALE GENOMIC DNA]</scope>
</reference>
<evidence type="ECO:0000256" key="2">
    <source>
        <dbReference type="SAM" id="MobiDB-lite"/>
    </source>
</evidence>
<dbReference type="EMBL" id="BGPR01065975">
    <property type="protein sequence ID" value="GBO40680.1"/>
    <property type="molecule type" value="Genomic_DNA"/>
</dbReference>
<feature type="region of interest" description="Disordered" evidence="2">
    <location>
        <begin position="86"/>
        <end position="106"/>
    </location>
</feature>
<protein>
    <submittedName>
        <fullName evidence="3">Uncharacterized protein</fullName>
    </submittedName>
</protein>
<keyword evidence="4" id="KW-1185">Reference proteome</keyword>
<organism evidence="3 4">
    <name type="scientific">Araneus ventricosus</name>
    <name type="common">Orbweaver spider</name>
    <name type="synonym">Epeira ventricosa</name>
    <dbReference type="NCBI Taxonomy" id="182803"/>
    <lineage>
        <taxon>Eukaryota</taxon>
        <taxon>Metazoa</taxon>
        <taxon>Ecdysozoa</taxon>
        <taxon>Arthropoda</taxon>
        <taxon>Chelicerata</taxon>
        <taxon>Arachnida</taxon>
        <taxon>Araneae</taxon>
        <taxon>Araneomorphae</taxon>
        <taxon>Entelegynae</taxon>
        <taxon>Araneoidea</taxon>
        <taxon>Araneidae</taxon>
        <taxon>Araneus</taxon>
    </lineage>
</organism>
<name>A0A4Y2WW25_ARAVE</name>
<comment type="caution">
    <text evidence="3">The sequence shown here is derived from an EMBL/GenBank/DDBJ whole genome shotgun (WGS) entry which is preliminary data.</text>
</comment>